<dbReference type="SUPFAM" id="SSF55166">
    <property type="entry name" value="Hedgehog/DD-peptidase"/>
    <property type="match status" value="1"/>
</dbReference>
<proteinExistence type="predicted"/>
<accession>A0A1G5JS51</accession>
<keyword evidence="2" id="KW-0645">Protease</keyword>
<evidence type="ECO:0000259" key="1">
    <source>
        <dbReference type="Pfam" id="PF02557"/>
    </source>
</evidence>
<evidence type="ECO:0000313" key="3">
    <source>
        <dbReference type="Proteomes" id="UP000198636"/>
    </source>
</evidence>
<gene>
    <name evidence="2" type="ORF">SAMN03080606_03014</name>
</gene>
<reference evidence="2 3" key="1">
    <citation type="submission" date="2016-10" db="EMBL/GenBank/DDBJ databases">
        <authorList>
            <person name="de Groot N.N."/>
        </authorList>
    </citation>
    <scope>NUCLEOTIDE SEQUENCE [LARGE SCALE GENOMIC DNA]</scope>
    <source>
        <strain evidence="2 3">DSM 18978</strain>
    </source>
</reference>
<dbReference type="EMBL" id="FMUS01000021">
    <property type="protein sequence ID" value="SCY91167.1"/>
    <property type="molecule type" value="Genomic_DNA"/>
</dbReference>
<name>A0A1G5JS51_9FIRM</name>
<dbReference type="Proteomes" id="UP000198636">
    <property type="component" value="Unassembled WGS sequence"/>
</dbReference>
<dbReference type="InterPro" id="IPR003709">
    <property type="entry name" value="VanY-like_core_dom"/>
</dbReference>
<protein>
    <submittedName>
        <fullName evidence="2">D-alanyl-D-alanine carboxypeptidase</fullName>
    </submittedName>
</protein>
<dbReference type="AlphaFoldDB" id="A0A1G5JS51"/>
<dbReference type="InterPro" id="IPR009045">
    <property type="entry name" value="Zn_M74/Hedgehog-like"/>
</dbReference>
<dbReference type="PANTHER" id="PTHR34385">
    <property type="entry name" value="D-ALANYL-D-ALANINE CARBOXYPEPTIDASE"/>
    <property type="match status" value="1"/>
</dbReference>
<organism evidence="2 3">
    <name type="scientific">Alkaliphilus peptidifermentans DSM 18978</name>
    <dbReference type="NCBI Taxonomy" id="1120976"/>
    <lineage>
        <taxon>Bacteria</taxon>
        <taxon>Bacillati</taxon>
        <taxon>Bacillota</taxon>
        <taxon>Clostridia</taxon>
        <taxon>Peptostreptococcales</taxon>
        <taxon>Natronincolaceae</taxon>
        <taxon>Alkaliphilus</taxon>
    </lineage>
</organism>
<dbReference type="STRING" id="1120976.SAMN03080606_03014"/>
<dbReference type="GO" id="GO:0006508">
    <property type="term" value="P:proteolysis"/>
    <property type="evidence" value="ECO:0007669"/>
    <property type="project" value="InterPro"/>
</dbReference>
<sequence length="304" mass="34580">MKKGRILLVVILLIFVIVGTVRMYLKQPVQAEGYEEAHGNEVEDSIDEDLKEVDIIEEDSDIEEEDIIVVIEETQETEINEGNNNSNTATPPVVDNNTEVKRNIVTIEDPQDILVLVNKERTLPSDYVPSDLVIPNISFSFSEDLPKKYMRKIAADALEDLFKEATNNNIELFAVSGYRAYSTQKSIFEANVKRQGEREANKTSAFPGQSEHQTGLAMDVSSRSVGLGLKPEFGDVKEGIWLKENAHRFGFIIRYPKGKEHLTGYSYEPWHLRYVGKEVAEIISASDITLEEYFKFEYTNKDIY</sequence>
<keyword evidence="2" id="KW-0378">Hydrolase</keyword>
<keyword evidence="3" id="KW-1185">Reference proteome</keyword>
<dbReference type="InterPro" id="IPR058193">
    <property type="entry name" value="VanY/YodJ_core_dom"/>
</dbReference>
<dbReference type="RefSeq" id="WP_242877001.1">
    <property type="nucleotide sequence ID" value="NZ_FMUS01000021.1"/>
</dbReference>
<keyword evidence="2" id="KW-0121">Carboxypeptidase</keyword>
<dbReference type="GO" id="GO:0004180">
    <property type="term" value="F:carboxypeptidase activity"/>
    <property type="evidence" value="ECO:0007669"/>
    <property type="project" value="UniProtKB-KW"/>
</dbReference>
<dbReference type="PANTHER" id="PTHR34385:SF1">
    <property type="entry name" value="PEPTIDOGLYCAN L-ALANYL-D-GLUTAMATE ENDOPEPTIDASE CWLK"/>
    <property type="match status" value="1"/>
</dbReference>
<dbReference type="Gene3D" id="3.30.1380.10">
    <property type="match status" value="1"/>
</dbReference>
<feature type="domain" description="D-alanyl-D-alanine carboxypeptidase-like core" evidence="1">
    <location>
        <begin position="148"/>
        <end position="277"/>
    </location>
</feature>
<dbReference type="InterPro" id="IPR052179">
    <property type="entry name" value="DD-CPase-like"/>
</dbReference>
<dbReference type="CDD" id="cd14852">
    <property type="entry name" value="LD-carboxypeptidase"/>
    <property type="match status" value="1"/>
</dbReference>
<evidence type="ECO:0000313" key="2">
    <source>
        <dbReference type="EMBL" id="SCY91167.1"/>
    </source>
</evidence>
<dbReference type="Pfam" id="PF02557">
    <property type="entry name" value="VanY"/>
    <property type="match status" value="1"/>
</dbReference>